<dbReference type="Pfam" id="PF13460">
    <property type="entry name" value="NAD_binding_10"/>
    <property type="match status" value="1"/>
</dbReference>
<feature type="domain" description="NAD(P)-binding" evidence="1">
    <location>
        <begin position="11"/>
        <end position="140"/>
    </location>
</feature>
<name>A0ABS9U8F4_9BACL</name>
<keyword evidence="3" id="KW-1185">Reference proteome</keyword>
<gene>
    <name evidence="2" type="ORF">LZ480_00905</name>
</gene>
<dbReference type="Proteomes" id="UP001316087">
    <property type="component" value="Unassembled WGS sequence"/>
</dbReference>
<dbReference type="InterPro" id="IPR036291">
    <property type="entry name" value="NAD(P)-bd_dom_sf"/>
</dbReference>
<organism evidence="2 3">
    <name type="scientific">Solibacillus palustris</name>
    <dbReference type="NCBI Taxonomy" id="2908203"/>
    <lineage>
        <taxon>Bacteria</taxon>
        <taxon>Bacillati</taxon>
        <taxon>Bacillota</taxon>
        <taxon>Bacilli</taxon>
        <taxon>Bacillales</taxon>
        <taxon>Caryophanaceae</taxon>
        <taxon>Solibacillus</taxon>
    </lineage>
</organism>
<dbReference type="EMBL" id="JAKZFC010000001">
    <property type="protein sequence ID" value="MCH7320430.1"/>
    <property type="molecule type" value="Genomic_DNA"/>
</dbReference>
<accession>A0ABS9U8F4</accession>
<protein>
    <submittedName>
        <fullName evidence="2">NAD(P)H-binding protein</fullName>
    </submittedName>
</protein>
<dbReference type="RefSeq" id="WP_241367449.1">
    <property type="nucleotide sequence ID" value="NZ_JAKZFC010000001.1"/>
</dbReference>
<dbReference type="InterPro" id="IPR016040">
    <property type="entry name" value="NAD(P)-bd_dom"/>
</dbReference>
<dbReference type="PANTHER" id="PTHR14097">
    <property type="entry name" value="OXIDOREDUCTASE HTATIP2"/>
    <property type="match status" value="1"/>
</dbReference>
<evidence type="ECO:0000313" key="2">
    <source>
        <dbReference type="EMBL" id="MCH7320430.1"/>
    </source>
</evidence>
<dbReference type="Gene3D" id="3.40.50.720">
    <property type="entry name" value="NAD(P)-binding Rossmann-like Domain"/>
    <property type="match status" value="1"/>
</dbReference>
<sequence length="269" mass="30089">MKEMRSALVVGATGLVGSALVKLLCNSDEYVSVNVISRRPLDYFHPKLVVTLREFDQIAESDIEFAHEVYCCLGTTMKKAGSKEQFEKVDFEYPLTIAALAKNRGIGHFIVISAMGANEKAFAYYSRVKGKLENALITMDFPQLSIVRPSLIIGERGEFRFGESIGAIALKMVNPLLVGPLKQVRSIPAEQIARAMKMIALQGEKQKVTIYKSDELLSMEMPPVEKVGTELAEKEITFNWGKLKDEELPPIDKEVVFDRSKIKEADKRD</sequence>
<dbReference type="PANTHER" id="PTHR14097:SF7">
    <property type="entry name" value="OXIDOREDUCTASE HTATIP2"/>
    <property type="match status" value="1"/>
</dbReference>
<comment type="caution">
    <text evidence="2">The sequence shown here is derived from an EMBL/GenBank/DDBJ whole genome shotgun (WGS) entry which is preliminary data.</text>
</comment>
<evidence type="ECO:0000259" key="1">
    <source>
        <dbReference type="Pfam" id="PF13460"/>
    </source>
</evidence>
<dbReference type="SUPFAM" id="SSF51735">
    <property type="entry name" value="NAD(P)-binding Rossmann-fold domains"/>
    <property type="match status" value="1"/>
</dbReference>
<evidence type="ECO:0000313" key="3">
    <source>
        <dbReference type="Proteomes" id="UP001316087"/>
    </source>
</evidence>
<reference evidence="2 3" key="1">
    <citation type="submission" date="2022-03" db="EMBL/GenBank/DDBJ databases">
        <authorList>
            <person name="Jo J.-H."/>
            <person name="Im W.-T."/>
        </authorList>
    </citation>
    <scope>NUCLEOTIDE SEQUENCE [LARGE SCALE GENOMIC DNA]</scope>
    <source>
        <strain evidence="2 3">MA9</strain>
    </source>
</reference>
<proteinExistence type="predicted"/>